<keyword evidence="1" id="KW-0812">Transmembrane</keyword>
<gene>
    <name evidence="2" type="ORF">HHU12_05110</name>
</gene>
<feature type="transmembrane region" description="Helical" evidence="1">
    <location>
        <begin position="282"/>
        <end position="301"/>
    </location>
</feature>
<feature type="transmembrane region" description="Helical" evidence="1">
    <location>
        <begin position="48"/>
        <end position="68"/>
    </location>
</feature>
<feature type="transmembrane region" description="Helical" evidence="1">
    <location>
        <begin position="167"/>
        <end position="186"/>
    </location>
</feature>
<organism evidence="2 3">
    <name type="scientific">Flammeovirga aprica JL-4</name>
    <dbReference type="NCBI Taxonomy" id="694437"/>
    <lineage>
        <taxon>Bacteria</taxon>
        <taxon>Pseudomonadati</taxon>
        <taxon>Bacteroidota</taxon>
        <taxon>Cytophagia</taxon>
        <taxon>Cytophagales</taxon>
        <taxon>Flammeovirgaceae</taxon>
        <taxon>Flammeovirga</taxon>
    </lineage>
</organism>
<dbReference type="AlphaFoldDB" id="A0A7X9RSP1"/>
<dbReference type="EMBL" id="JABANE010000009">
    <property type="protein sequence ID" value="NME67336.1"/>
    <property type="molecule type" value="Genomic_DNA"/>
</dbReference>
<proteinExistence type="predicted"/>
<feature type="transmembrane region" description="Helical" evidence="1">
    <location>
        <begin position="12"/>
        <end position="36"/>
    </location>
</feature>
<feature type="transmembrane region" description="Helical" evidence="1">
    <location>
        <begin position="106"/>
        <end position="124"/>
    </location>
</feature>
<dbReference type="Proteomes" id="UP000576082">
    <property type="component" value="Unassembled WGS sequence"/>
</dbReference>
<feature type="transmembrane region" description="Helical" evidence="1">
    <location>
        <begin position="136"/>
        <end position="155"/>
    </location>
</feature>
<evidence type="ECO:0000313" key="3">
    <source>
        <dbReference type="Proteomes" id="UP000576082"/>
    </source>
</evidence>
<reference evidence="2 3" key="1">
    <citation type="submission" date="2020-04" db="EMBL/GenBank/DDBJ databases">
        <title>Flammeovirga sp. SR4, a novel species isolated from seawater.</title>
        <authorList>
            <person name="Wang X."/>
        </authorList>
    </citation>
    <scope>NUCLEOTIDE SEQUENCE [LARGE SCALE GENOMIC DNA]</scope>
    <source>
        <strain evidence="2 3">ATCC 23126</strain>
    </source>
</reference>
<feature type="transmembrane region" description="Helical" evidence="1">
    <location>
        <begin position="75"/>
        <end position="94"/>
    </location>
</feature>
<evidence type="ECO:0000256" key="1">
    <source>
        <dbReference type="SAM" id="Phobius"/>
    </source>
</evidence>
<keyword evidence="1" id="KW-0472">Membrane</keyword>
<feature type="transmembrane region" description="Helical" evidence="1">
    <location>
        <begin position="258"/>
        <end position="276"/>
    </location>
</feature>
<dbReference type="RefSeq" id="WP_169655605.1">
    <property type="nucleotide sequence ID" value="NZ_JABANE010000009.1"/>
</dbReference>
<comment type="caution">
    <text evidence="2">The sequence shown here is derived from an EMBL/GenBank/DDBJ whole genome shotgun (WGS) entry which is preliminary data.</text>
</comment>
<feature type="transmembrane region" description="Helical" evidence="1">
    <location>
        <begin position="212"/>
        <end position="229"/>
    </location>
</feature>
<name>A0A7X9RSP1_9BACT</name>
<protein>
    <submittedName>
        <fullName evidence="2">Uncharacterized protein</fullName>
    </submittedName>
</protein>
<sequence length="311" mass="34833">MNKLTLQTEKEYKNFGLAFGLGFVIVQIIPLIYGLISGAGASTWTTIGLIFTSFFSSPAILFLGIGFLKGYKEKAVFWIGILGLWLSVMLNLYILHGGEEILLETILHKLSRKLVVLIISLLIIRHFITTKNLMHLIAGFGIYVLMSATSSFIQFRDSLSNDIIISQVLWGALIYVFGIGAGYILLRIFSGNNDHEGKDATVETQGLHNSQLIFYFMIFCLYFSDIWMGQSSLRTNVNILFQLLYASVGIIYFTKNIITIGMALTLLSLIGRIIAFSKDMSVMNVIGVAITLVFLVLFEMSRRQFGQKSKK</sequence>
<accession>A0A7X9RSP1</accession>
<keyword evidence="1" id="KW-1133">Transmembrane helix</keyword>
<evidence type="ECO:0000313" key="2">
    <source>
        <dbReference type="EMBL" id="NME67336.1"/>
    </source>
</evidence>
<keyword evidence="3" id="KW-1185">Reference proteome</keyword>